<dbReference type="InterPro" id="IPR050361">
    <property type="entry name" value="MPP/UQCRC_Complex"/>
</dbReference>
<dbReference type="EMBL" id="JABDJR010000196">
    <property type="protein sequence ID" value="NNF06135.1"/>
    <property type="molecule type" value="Genomic_DNA"/>
</dbReference>
<dbReference type="PANTHER" id="PTHR11851:SF225">
    <property type="entry name" value="NON-PEPTIDASE HOMOLOG YMXG"/>
    <property type="match status" value="1"/>
</dbReference>
<dbReference type="AlphaFoldDB" id="A0A7Y2EA01"/>
<organism evidence="2 3">
    <name type="scientific">Eiseniibacteriota bacterium</name>
    <dbReference type="NCBI Taxonomy" id="2212470"/>
    <lineage>
        <taxon>Bacteria</taxon>
        <taxon>Candidatus Eiseniibacteriota</taxon>
    </lineage>
</organism>
<evidence type="ECO:0000313" key="2">
    <source>
        <dbReference type="EMBL" id="NNF06135.1"/>
    </source>
</evidence>
<feature type="non-terminal residue" evidence="2">
    <location>
        <position position="1"/>
    </location>
</feature>
<feature type="domain" description="Peptidase M16 C-terminal" evidence="1">
    <location>
        <begin position="14"/>
        <end position="192"/>
    </location>
</feature>
<name>A0A7Y2EA01_UNCEI</name>
<dbReference type="SUPFAM" id="SSF63411">
    <property type="entry name" value="LuxS/MPP-like metallohydrolase"/>
    <property type="match status" value="2"/>
</dbReference>
<dbReference type="Proteomes" id="UP000547674">
    <property type="component" value="Unassembled WGS sequence"/>
</dbReference>
<sequence length="514" mass="57258">PYARHEEYATIDAITRDDLIAFHKKYYHPNNVSLALWGDFDSDAIVKKVEKAFKGWQKQEIDFPAMPKVDMTYKNSVNLALKEDANQAPIIMGHVGIKLDDPDYFPILVMNRVLGQGGFSSRLVKEVRTRLGLAYATGGGINAQWEYPGTFTCFSLTRTENVMQAIEAIRTEIRRMTEEPITAEELQQAKESYLNSFVFNFDTRSEVIGRIMTYDYYGFPDDFLQQTKAGVEKVTVDDVLRVAKKHLHPDELHLLVVGNPETFDEPLDKLGKVNMIDISIPEPGDEQVSEATAEDLSKGKEVMMMAVDALGGADANNAVKNYNSKSNIVLNTPQGKFDIKANVTTVLPNKVAAILNLPFGEMRQVFDGENGFMASPQGTQDMPSADKEDTMKQMFRDLVGLVQGISSGDYEVQYLGTEQVDGADADVVMVSNGDYSTKLYLDAASHMPVKQSYRGKTMMGPAAMEEMYSMWKPIEGVMFPFKTVTMADGEEFTVARVTAVEVNGTVDESMFDKP</sequence>
<accession>A0A7Y2EA01</accession>
<dbReference type="Gene3D" id="3.30.830.10">
    <property type="entry name" value="Metalloenzyme, LuxS/M16 peptidase-like"/>
    <property type="match status" value="2"/>
</dbReference>
<dbReference type="Pfam" id="PF05193">
    <property type="entry name" value="Peptidase_M16_C"/>
    <property type="match status" value="1"/>
</dbReference>
<dbReference type="InterPro" id="IPR011249">
    <property type="entry name" value="Metalloenz_LuxS/M16"/>
</dbReference>
<dbReference type="GO" id="GO:0046872">
    <property type="term" value="F:metal ion binding"/>
    <property type="evidence" value="ECO:0007669"/>
    <property type="project" value="InterPro"/>
</dbReference>
<evidence type="ECO:0000313" key="3">
    <source>
        <dbReference type="Proteomes" id="UP000547674"/>
    </source>
</evidence>
<dbReference type="PANTHER" id="PTHR11851">
    <property type="entry name" value="METALLOPROTEASE"/>
    <property type="match status" value="1"/>
</dbReference>
<protein>
    <recommendedName>
        <fullName evidence="1">Peptidase M16 C-terminal domain-containing protein</fullName>
    </recommendedName>
</protein>
<evidence type="ECO:0000259" key="1">
    <source>
        <dbReference type="Pfam" id="PF05193"/>
    </source>
</evidence>
<dbReference type="InterPro" id="IPR007863">
    <property type="entry name" value="Peptidase_M16_C"/>
</dbReference>
<comment type="caution">
    <text evidence="2">The sequence shown here is derived from an EMBL/GenBank/DDBJ whole genome shotgun (WGS) entry which is preliminary data.</text>
</comment>
<dbReference type="Gene3D" id="2.50.20.10">
    <property type="entry name" value="Lipoprotein localisation LolA/LolB/LppX"/>
    <property type="match status" value="1"/>
</dbReference>
<gene>
    <name evidence="2" type="ORF">HKN21_05190</name>
</gene>
<proteinExistence type="predicted"/>
<reference evidence="2 3" key="1">
    <citation type="submission" date="2020-03" db="EMBL/GenBank/DDBJ databases">
        <title>Metabolic flexibility allows generalist bacteria to become dominant in a frequently disturbed ecosystem.</title>
        <authorList>
            <person name="Chen Y.-J."/>
            <person name="Leung P.M."/>
            <person name="Bay S.K."/>
            <person name="Hugenholtz P."/>
            <person name="Kessler A.J."/>
            <person name="Shelley G."/>
            <person name="Waite D.W."/>
            <person name="Cook P.L."/>
            <person name="Greening C."/>
        </authorList>
    </citation>
    <scope>NUCLEOTIDE SEQUENCE [LARGE SCALE GENOMIC DNA]</scope>
    <source>
        <strain evidence="2">SS_bin_28</strain>
    </source>
</reference>